<sequence>ILDHEERIVAVLVGRPVESDQRKQEDRWEAAAERAADLFEAVRASDPEAFPPPVEHRRGVYSCVNVGISHGGGSKAPHNTSLGSPSRAALVQLLLDNLDVQRLAGFASGALAAYYPKAYQDMCEALASLYERQPELLSNFRNSAYPMATFNLGPETVTFEHNDCKNYPSLPCAITALGRFNPDKGGQLYLRDLRLKIRFPSGSTILLPSAGLRHGNSAIQAGERRYSMTQYCLGELMRWVRHGFRPAGSLSKAERGRVDSGRWAAQLGRLSKLSELAGDRLKLKEWEMRMSKA</sequence>
<accession>A0ACB8R445</accession>
<evidence type="ECO:0000313" key="2">
    <source>
        <dbReference type="Proteomes" id="UP000814033"/>
    </source>
</evidence>
<reference evidence="1" key="1">
    <citation type="submission" date="2021-02" db="EMBL/GenBank/DDBJ databases">
        <authorList>
            <consortium name="DOE Joint Genome Institute"/>
            <person name="Ahrendt S."/>
            <person name="Looney B.P."/>
            <person name="Miyauchi S."/>
            <person name="Morin E."/>
            <person name="Drula E."/>
            <person name="Courty P.E."/>
            <person name="Chicoki N."/>
            <person name="Fauchery L."/>
            <person name="Kohler A."/>
            <person name="Kuo A."/>
            <person name="Labutti K."/>
            <person name="Pangilinan J."/>
            <person name="Lipzen A."/>
            <person name="Riley R."/>
            <person name="Andreopoulos W."/>
            <person name="He G."/>
            <person name="Johnson J."/>
            <person name="Barry K.W."/>
            <person name="Grigoriev I.V."/>
            <person name="Nagy L."/>
            <person name="Hibbett D."/>
            <person name="Henrissat B."/>
            <person name="Matheny P.B."/>
            <person name="Labbe J."/>
            <person name="Martin F."/>
        </authorList>
    </citation>
    <scope>NUCLEOTIDE SEQUENCE</scope>
    <source>
        <strain evidence="1">FP105234-sp</strain>
    </source>
</reference>
<reference evidence="1" key="2">
    <citation type="journal article" date="2022" name="New Phytol.">
        <title>Evolutionary transition to the ectomycorrhizal habit in the genomes of a hyperdiverse lineage of mushroom-forming fungi.</title>
        <authorList>
            <person name="Looney B."/>
            <person name="Miyauchi S."/>
            <person name="Morin E."/>
            <person name="Drula E."/>
            <person name="Courty P.E."/>
            <person name="Kohler A."/>
            <person name="Kuo A."/>
            <person name="LaButti K."/>
            <person name="Pangilinan J."/>
            <person name="Lipzen A."/>
            <person name="Riley R."/>
            <person name="Andreopoulos W."/>
            <person name="He G."/>
            <person name="Johnson J."/>
            <person name="Nolan M."/>
            <person name="Tritt A."/>
            <person name="Barry K.W."/>
            <person name="Grigoriev I.V."/>
            <person name="Nagy L.G."/>
            <person name="Hibbett D."/>
            <person name="Henrissat B."/>
            <person name="Matheny P.B."/>
            <person name="Labbe J."/>
            <person name="Martin F.M."/>
        </authorList>
    </citation>
    <scope>NUCLEOTIDE SEQUENCE</scope>
    <source>
        <strain evidence="1">FP105234-sp</strain>
    </source>
</reference>
<comment type="caution">
    <text evidence="1">The sequence shown here is derived from an EMBL/GenBank/DDBJ whole genome shotgun (WGS) entry which is preliminary data.</text>
</comment>
<keyword evidence="2" id="KW-1185">Reference proteome</keyword>
<feature type="non-terminal residue" evidence="1">
    <location>
        <position position="1"/>
    </location>
</feature>
<name>A0ACB8R445_9AGAM</name>
<proteinExistence type="predicted"/>
<protein>
    <submittedName>
        <fullName evidence="1">Uncharacterized protein</fullName>
    </submittedName>
</protein>
<dbReference type="Proteomes" id="UP000814033">
    <property type="component" value="Unassembled WGS sequence"/>
</dbReference>
<gene>
    <name evidence="1" type="ORF">FA95DRAFT_1504967</name>
</gene>
<dbReference type="EMBL" id="MU276399">
    <property type="protein sequence ID" value="KAI0038845.1"/>
    <property type="molecule type" value="Genomic_DNA"/>
</dbReference>
<organism evidence="1 2">
    <name type="scientific">Auriscalpium vulgare</name>
    <dbReference type="NCBI Taxonomy" id="40419"/>
    <lineage>
        <taxon>Eukaryota</taxon>
        <taxon>Fungi</taxon>
        <taxon>Dikarya</taxon>
        <taxon>Basidiomycota</taxon>
        <taxon>Agaricomycotina</taxon>
        <taxon>Agaricomycetes</taxon>
        <taxon>Russulales</taxon>
        <taxon>Auriscalpiaceae</taxon>
        <taxon>Auriscalpium</taxon>
    </lineage>
</organism>
<evidence type="ECO:0000313" key="1">
    <source>
        <dbReference type="EMBL" id="KAI0038845.1"/>
    </source>
</evidence>